<name>A0ABI7Y8G8_FELCA</name>
<feature type="compositionally biased region" description="Basic and acidic residues" evidence="12">
    <location>
        <begin position="135"/>
        <end position="146"/>
    </location>
</feature>
<reference evidence="13 14" key="1">
    <citation type="submission" date="2021-02" db="EMBL/GenBank/DDBJ databases">
        <title>Safari Cat Assemblies.</title>
        <authorList>
            <person name="Bredemeyer K.R."/>
            <person name="Murphy W.J."/>
        </authorList>
    </citation>
    <scope>NUCLEOTIDE SEQUENCE [LARGE SCALE GENOMIC DNA]</scope>
</reference>
<keyword evidence="14" id="KW-1185">Reference proteome</keyword>
<evidence type="ECO:0000256" key="3">
    <source>
        <dbReference type="ARBA" id="ARBA00019617"/>
    </source>
</evidence>
<keyword evidence="4 11" id="KW-0805">Transcription regulation</keyword>
<dbReference type="Proteomes" id="UP000823872">
    <property type="component" value="Chromosome A1"/>
</dbReference>
<proteinExistence type="inferred from homology"/>
<dbReference type="GeneTree" id="ENSGT00940000166335"/>
<comment type="similarity">
    <text evidence="2 11">Belongs to the Mediator complex subunit 10 family.</text>
</comment>
<evidence type="ECO:0000256" key="6">
    <source>
        <dbReference type="ARBA" id="ARBA00023163"/>
    </source>
</evidence>
<dbReference type="Ensembl" id="ENSFCTT00005043132.1">
    <property type="protein sequence ID" value="ENSFCTP00005030680.1"/>
    <property type="gene ID" value="ENSFCTG00005015010.1"/>
</dbReference>
<dbReference type="Pfam" id="PF09748">
    <property type="entry name" value="Med10"/>
    <property type="match status" value="1"/>
</dbReference>
<evidence type="ECO:0000256" key="4">
    <source>
        <dbReference type="ARBA" id="ARBA00023015"/>
    </source>
</evidence>
<evidence type="ECO:0000256" key="7">
    <source>
        <dbReference type="ARBA" id="ARBA00023242"/>
    </source>
</evidence>
<evidence type="ECO:0000256" key="8">
    <source>
        <dbReference type="ARBA" id="ARBA00025687"/>
    </source>
</evidence>
<keyword evidence="7 11" id="KW-0539">Nucleus</keyword>
<evidence type="ECO:0000256" key="12">
    <source>
        <dbReference type="SAM" id="MobiDB-lite"/>
    </source>
</evidence>
<comment type="subcellular location">
    <subcellularLocation>
        <location evidence="1 11">Nucleus</location>
    </subcellularLocation>
</comment>
<evidence type="ECO:0000256" key="5">
    <source>
        <dbReference type="ARBA" id="ARBA00023159"/>
    </source>
</evidence>
<evidence type="ECO:0000313" key="13">
    <source>
        <dbReference type="Ensembl" id="ENSFCTP00005030680.1"/>
    </source>
</evidence>
<organism evidence="13 14">
    <name type="scientific">Felis catus</name>
    <name type="common">Cat</name>
    <name type="synonym">Felis silvestris catus</name>
    <dbReference type="NCBI Taxonomy" id="9685"/>
    <lineage>
        <taxon>Eukaryota</taxon>
        <taxon>Metazoa</taxon>
        <taxon>Chordata</taxon>
        <taxon>Craniata</taxon>
        <taxon>Vertebrata</taxon>
        <taxon>Euteleostomi</taxon>
        <taxon>Mammalia</taxon>
        <taxon>Eutheria</taxon>
        <taxon>Laurasiatheria</taxon>
        <taxon>Carnivora</taxon>
        <taxon>Feliformia</taxon>
        <taxon>Felidae</taxon>
        <taxon>Felinae</taxon>
        <taxon>Felis</taxon>
    </lineage>
</organism>
<gene>
    <name evidence="11 13" type="primary">MED10</name>
</gene>
<evidence type="ECO:0000256" key="10">
    <source>
        <dbReference type="ARBA" id="ARBA00032004"/>
    </source>
</evidence>
<comment type="function">
    <text evidence="8 11">Component of the Mediator complex, a coactivator involved in the regulated transcription of nearly all RNA polymerase II-dependent genes. Mediator functions as a bridge to convey information from gene-specific regulatory proteins to the basal RNA polymerase II transcription machinery. Mediator is recruited to promoters by direct interactions with regulatory proteins and serves as a scaffold for the assembly of a functional preinitiation complex with RNA polymerase II and the general transcription factors.</text>
</comment>
<dbReference type="PANTHER" id="PTHR13345">
    <property type="entry name" value="MEDIATOR OF RNA POLYMERASE II TRANSCRIPTION SUBUNIT 10"/>
    <property type="match status" value="1"/>
</dbReference>
<evidence type="ECO:0000256" key="1">
    <source>
        <dbReference type="ARBA" id="ARBA00004123"/>
    </source>
</evidence>
<sequence length="169" mass="18874">MAEKFDHLEEHLEKFVENIRQLGIIVSDFQPSSQAGLNQKLNFIVTGLQDIDKCRQQLHDITVPLEVFEYIDQGRNPQLYTKECLERALARNEQVKGKIDTMKASLVVLSENNHAHRQHTWMPSCVRGLEGTGAAEEKNAGVHSEEVEASQEAAPGSCPRPVLAEAGDE</sequence>
<evidence type="ECO:0000256" key="11">
    <source>
        <dbReference type="RuleBase" id="RU364146"/>
    </source>
</evidence>
<accession>A0ABI7Y8G8</accession>
<keyword evidence="6 11" id="KW-0804">Transcription</keyword>
<keyword evidence="5 11" id="KW-0010">Activator</keyword>
<evidence type="ECO:0000256" key="2">
    <source>
        <dbReference type="ARBA" id="ARBA00005389"/>
    </source>
</evidence>
<comment type="subunit">
    <text evidence="9 11">Component of the Mediator complex, which is composed of MED1, MED4, MED6, MED7, MED8, MED9, MED10, MED11, MED12, MED13, MED13L, MED14, MED15, MED16, MED17, MED18, MED19, MED20, MED21, MED22, MED23, MED24, MED25, MED26, MED27, MED29, MED30, MED31, CCNC, CDK8 and CDC2L6/CDK11. The MED12, MED13, CCNC and CDK8 subunits form a distinct module termed the CDK8 module. Mediator containing the CDK8 module is less active than Mediator lacking this module in supporting transcriptional activation. Individual preparations of the Mediator complex lacking one or more distinct subunits have been variously termed ARC, CRSP, DRIP, PC2, SMCC and TRAP.</text>
</comment>
<evidence type="ECO:0000313" key="14">
    <source>
        <dbReference type="Proteomes" id="UP000823872"/>
    </source>
</evidence>
<evidence type="ECO:0000256" key="9">
    <source>
        <dbReference type="ARBA" id="ARBA00025961"/>
    </source>
</evidence>
<feature type="region of interest" description="Disordered" evidence="12">
    <location>
        <begin position="134"/>
        <end position="169"/>
    </location>
</feature>
<dbReference type="InterPro" id="IPR019145">
    <property type="entry name" value="Mediator_Med10"/>
</dbReference>
<protein>
    <recommendedName>
        <fullName evidence="3 11">Mediator of RNA polymerase II transcription subunit 10</fullName>
    </recommendedName>
    <alternativeName>
        <fullName evidence="10 11">Mediator complex subunit 10</fullName>
    </alternativeName>
</protein>
<reference evidence="13" key="2">
    <citation type="submission" date="2025-08" db="UniProtKB">
        <authorList>
            <consortium name="Ensembl"/>
        </authorList>
    </citation>
    <scope>IDENTIFICATION</scope>
    <source>
        <strain evidence="13">breed Abyssinian</strain>
    </source>
</reference>
<reference evidence="13" key="3">
    <citation type="submission" date="2025-09" db="UniProtKB">
        <authorList>
            <consortium name="Ensembl"/>
        </authorList>
    </citation>
    <scope>IDENTIFICATION</scope>
    <source>
        <strain evidence="13">breed Abyssinian</strain>
    </source>
</reference>
<dbReference type="PANTHER" id="PTHR13345:SF13">
    <property type="entry name" value="MEDIATOR OF RNA POLYMERASE II TRANSCRIPTION SUBUNIT 10"/>
    <property type="match status" value="1"/>
</dbReference>